<evidence type="ECO:0008006" key="4">
    <source>
        <dbReference type="Google" id="ProtNLM"/>
    </source>
</evidence>
<dbReference type="EMBL" id="BAABJP010000026">
    <property type="protein sequence ID" value="GAA5162106.1"/>
    <property type="molecule type" value="Genomic_DNA"/>
</dbReference>
<evidence type="ECO:0000313" key="2">
    <source>
        <dbReference type="EMBL" id="GAA5162106.1"/>
    </source>
</evidence>
<dbReference type="InterPro" id="IPR021401">
    <property type="entry name" value="DUF3040"/>
</dbReference>
<sequence>MTARVLGHRWLRLGMPLVAVASGAGPVLWCGRVRREVWSAVGFDERERSPAMTAPSPPRPDEPVPLSGREQRVFAAIENEFRASELARVEDRWTSVRLWVPAWPGWLSLLLVTGLLGMVGGSLHTPVASMILAVFVIAIGVPAVFCWFVGGR</sequence>
<comment type="caution">
    <text evidence="2">The sequence shown here is derived from an EMBL/GenBank/DDBJ whole genome shotgun (WGS) entry which is preliminary data.</text>
</comment>
<dbReference type="Proteomes" id="UP001428817">
    <property type="component" value="Unassembled WGS sequence"/>
</dbReference>
<reference evidence="3" key="1">
    <citation type="journal article" date="2019" name="Int. J. Syst. Evol. Microbiol.">
        <title>The Global Catalogue of Microorganisms (GCM) 10K type strain sequencing project: providing services to taxonomists for standard genome sequencing and annotation.</title>
        <authorList>
            <consortium name="The Broad Institute Genomics Platform"/>
            <consortium name="The Broad Institute Genome Sequencing Center for Infectious Disease"/>
            <person name="Wu L."/>
            <person name="Ma J."/>
        </authorList>
    </citation>
    <scope>NUCLEOTIDE SEQUENCE [LARGE SCALE GENOMIC DNA]</scope>
    <source>
        <strain evidence="3">JCM 18303</strain>
    </source>
</reference>
<gene>
    <name evidence="2" type="ORF">GCM10023321_47190</name>
</gene>
<protein>
    <recommendedName>
        <fullName evidence="4">DUF3040 domain-containing protein</fullName>
    </recommendedName>
</protein>
<dbReference type="Pfam" id="PF11239">
    <property type="entry name" value="DUF3040"/>
    <property type="match status" value="1"/>
</dbReference>
<evidence type="ECO:0000256" key="1">
    <source>
        <dbReference type="SAM" id="Phobius"/>
    </source>
</evidence>
<keyword evidence="1" id="KW-1133">Transmembrane helix</keyword>
<name>A0ABP9QHT0_9PSEU</name>
<proteinExistence type="predicted"/>
<keyword evidence="3" id="KW-1185">Reference proteome</keyword>
<accession>A0ABP9QHT0</accession>
<feature type="transmembrane region" description="Helical" evidence="1">
    <location>
        <begin position="127"/>
        <end position="150"/>
    </location>
</feature>
<organism evidence="2 3">
    <name type="scientific">Pseudonocardia eucalypti</name>
    <dbReference type="NCBI Taxonomy" id="648755"/>
    <lineage>
        <taxon>Bacteria</taxon>
        <taxon>Bacillati</taxon>
        <taxon>Actinomycetota</taxon>
        <taxon>Actinomycetes</taxon>
        <taxon>Pseudonocardiales</taxon>
        <taxon>Pseudonocardiaceae</taxon>
        <taxon>Pseudonocardia</taxon>
    </lineage>
</organism>
<keyword evidence="1" id="KW-0812">Transmembrane</keyword>
<keyword evidence="1" id="KW-0472">Membrane</keyword>
<feature type="transmembrane region" description="Helical" evidence="1">
    <location>
        <begin position="98"/>
        <end position="121"/>
    </location>
</feature>
<evidence type="ECO:0000313" key="3">
    <source>
        <dbReference type="Proteomes" id="UP001428817"/>
    </source>
</evidence>